<dbReference type="Pfam" id="PF00485">
    <property type="entry name" value="PRK"/>
    <property type="match status" value="1"/>
</dbReference>
<protein>
    <submittedName>
        <fullName evidence="2">Cytidylate kinase</fullName>
        <ecNumber evidence="2">2.7.4.25</ecNumber>
    </submittedName>
</protein>
<evidence type="ECO:0000259" key="1">
    <source>
        <dbReference type="Pfam" id="PF00485"/>
    </source>
</evidence>
<dbReference type="EMBL" id="MAQA01000089">
    <property type="protein sequence ID" value="OCI29300.1"/>
    <property type="molecule type" value="Genomic_DNA"/>
</dbReference>
<gene>
    <name evidence="2" type="primary">cmk_1</name>
    <name evidence="3" type="synonym">cmk_2</name>
    <name evidence="3" type="ORF">OERS_40160</name>
    <name evidence="2" type="ORF">OJAG_04020</name>
</gene>
<feature type="domain" description="Phosphoribulokinase/uridine kinase" evidence="1">
    <location>
        <begin position="86"/>
        <end position="162"/>
    </location>
</feature>
<keyword evidence="2" id="KW-0418">Kinase</keyword>
<dbReference type="InterPro" id="IPR006083">
    <property type="entry name" value="PRK/URK"/>
</dbReference>
<keyword evidence="2" id="KW-0808">Transferase</keyword>
<dbReference type="InterPro" id="IPR027417">
    <property type="entry name" value="P-loop_NTPase"/>
</dbReference>
<dbReference type="EMBL" id="LRIE01000038">
    <property type="protein sequence ID" value="KZM36874.1"/>
    <property type="molecule type" value="Genomic_DNA"/>
</dbReference>
<proteinExistence type="predicted"/>
<dbReference type="OrthoDB" id="3237545at2"/>
<dbReference type="STRING" id="43678.OJAG_04020"/>
<dbReference type="Proteomes" id="UP000093412">
    <property type="component" value="Unassembled WGS sequence"/>
</dbReference>
<sequence length="213" mass="22279">MSVSAEVLADLVSRVHDGAARLGAGRPAGPGVPAGPGCRLVVVDGPAGSGKTTLAAQLGEALSAQVVHMDDLYEGWTGMTAGVGRLVEQVLDPLSEGRAGRYQRYDWTLGDFAEWHDVPVAPFLVVEGCGAGARRIADLTTLLVWVEADDEVRLGRGLARDGEDAYDAWIDWMVTERAVYAAEGTAERADVVLDGFGEPAPRPAVPADGVADA</sequence>
<evidence type="ECO:0000313" key="2">
    <source>
        <dbReference type="EMBL" id="KZM36874.1"/>
    </source>
</evidence>
<evidence type="ECO:0000313" key="3">
    <source>
        <dbReference type="EMBL" id="OCI29300.1"/>
    </source>
</evidence>
<reference evidence="3 5" key="2">
    <citation type="submission" date="2016-06" db="EMBL/GenBank/DDBJ databases">
        <title>Genome sequence of Oerskovia enterophila DSM 43852.</title>
        <authorList>
            <person name="Poehlein A."/>
            <person name="Jag V."/>
            <person name="Bengelsdorf F.R."/>
            <person name="Daniel R."/>
            <person name="Duerre P."/>
        </authorList>
    </citation>
    <scope>NUCLEOTIDE SEQUENCE [LARGE SCALE GENOMIC DNA]</scope>
    <source>
        <strain evidence="3 5">DSM 43852</strain>
    </source>
</reference>
<dbReference type="Proteomes" id="UP000076447">
    <property type="component" value="Unassembled WGS sequence"/>
</dbReference>
<dbReference type="AlphaFoldDB" id="A0A163SXY8"/>
<dbReference type="Gene3D" id="3.40.50.300">
    <property type="entry name" value="P-loop containing nucleotide triphosphate hydrolases"/>
    <property type="match status" value="1"/>
</dbReference>
<comment type="caution">
    <text evidence="2">The sequence shown here is derived from an EMBL/GenBank/DDBJ whole genome shotgun (WGS) entry which is preliminary data.</text>
</comment>
<dbReference type="GO" id="GO:0005524">
    <property type="term" value="F:ATP binding"/>
    <property type="evidence" value="ECO:0007669"/>
    <property type="project" value="InterPro"/>
</dbReference>
<dbReference type="SUPFAM" id="SSF52540">
    <property type="entry name" value="P-loop containing nucleoside triphosphate hydrolases"/>
    <property type="match status" value="1"/>
</dbReference>
<reference evidence="2 4" key="1">
    <citation type="submission" date="2016-01" db="EMBL/GenBank/DDBJ databases">
        <title>Genome sequence of Oerskovia enterophila VJag, an agar and cellulose degrading bacterium.</title>
        <authorList>
            <person name="Poehlein A."/>
            <person name="Jag V."/>
            <person name="Bengelsdorf F."/>
            <person name="Duerre P."/>
            <person name="Daniel R."/>
        </authorList>
    </citation>
    <scope>NUCLEOTIDE SEQUENCE [LARGE SCALE GENOMIC DNA]</scope>
    <source>
        <strain evidence="2 4">VJag</strain>
    </source>
</reference>
<keyword evidence="5" id="KW-1185">Reference proteome</keyword>
<organism evidence="2 4">
    <name type="scientific">Oerskovia enterophila</name>
    <dbReference type="NCBI Taxonomy" id="43678"/>
    <lineage>
        <taxon>Bacteria</taxon>
        <taxon>Bacillati</taxon>
        <taxon>Actinomycetota</taxon>
        <taxon>Actinomycetes</taxon>
        <taxon>Micrococcales</taxon>
        <taxon>Cellulomonadaceae</taxon>
        <taxon>Oerskovia</taxon>
    </lineage>
</organism>
<accession>A0A163SXY8</accession>
<dbReference type="PATRIC" id="fig|43678.3.peg.428"/>
<dbReference type="RefSeq" id="WP_068627737.1">
    <property type="nucleotide sequence ID" value="NZ_MAQA01000089.1"/>
</dbReference>
<name>A0A163SXY8_9CELL</name>
<evidence type="ECO:0000313" key="5">
    <source>
        <dbReference type="Proteomes" id="UP000093412"/>
    </source>
</evidence>
<dbReference type="EC" id="2.7.4.25" evidence="2"/>
<evidence type="ECO:0000313" key="4">
    <source>
        <dbReference type="Proteomes" id="UP000076447"/>
    </source>
</evidence>
<dbReference type="GO" id="GO:0016301">
    <property type="term" value="F:kinase activity"/>
    <property type="evidence" value="ECO:0007669"/>
    <property type="project" value="UniProtKB-KW"/>
</dbReference>